<dbReference type="AlphaFoldDB" id="A3DLU4"/>
<dbReference type="Pfam" id="PF04457">
    <property type="entry name" value="MJ1316"/>
    <property type="match status" value="1"/>
</dbReference>
<gene>
    <name evidence="2" type="ordered locus">Smar_0496</name>
</gene>
<dbReference type="HOGENOM" id="CLU_172276_3_1_2"/>
<reference evidence="3" key="1">
    <citation type="journal article" date="2009" name="BMC Genomics">
        <title>The complete genome sequence of Staphylothermus marinus reveals differences in sulfur metabolism among heterotrophic Crenarchaeota.</title>
        <authorList>
            <person name="Anderson I.J."/>
            <person name="Dharmarajan L."/>
            <person name="Rodriguez J."/>
            <person name="Hooper S."/>
            <person name="Porat I."/>
            <person name="Ulrich L.E."/>
            <person name="Elkins J.G."/>
            <person name="Mavromatis K."/>
            <person name="Sun H."/>
            <person name="Land M."/>
            <person name="Lapidus A."/>
            <person name="Lucas S."/>
            <person name="Barry K."/>
            <person name="Huber H."/>
            <person name="Zhulin I.B."/>
            <person name="Whitman W.B."/>
            <person name="Mukhopadhyay B."/>
            <person name="Woese C."/>
            <person name="Bristow J."/>
            <person name="Kyrpides N."/>
        </authorList>
    </citation>
    <scope>NUCLEOTIDE SEQUENCE [LARGE SCALE GENOMIC DNA]</scope>
    <source>
        <strain evidence="3">ATCC 43588 / DSM 3639 / JCM 9404 / F1</strain>
    </source>
</reference>
<keyword evidence="3" id="KW-1185">Reference proteome</keyword>
<feature type="domain" description="MJ1316 RNA cyclic group end recognition" evidence="1">
    <location>
        <begin position="8"/>
        <end position="80"/>
    </location>
</feature>
<evidence type="ECO:0000313" key="3">
    <source>
        <dbReference type="Proteomes" id="UP000000254"/>
    </source>
</evidence>
<evidence type="ECO:0000313" key="2">
    <source>
        <dbReference type="EMBL" id="ABN69604.1"/>
    </source>
</evidence>
<sequence>MPKRMGEIEYWLKKLFFSGRKEDYIVYIRYRVDGEEELRPIPGKFIDDIRRGYIIVGEDMIPFHRVEEIRTRDGKIVFKRRKNMGLRDLDPSS</sequence>
<dbReference type="InterPro" id="IPR040459">
    <property type="entry name" value="MJ1316"/>
</dbReference>
<dbReference type="eggNOG" id="arCOG01302">
    <property type="taxonomic scope" value="Archaea"/>
</dbReference>
<name>A3DLU4_STAMF</name>
<evidence type="ECO:0000259" key="1">
    <source>
        <dbReference type="Pfam" id="PF04457"/>
    </source>
</evidence>
<dbReference type="Proteomes" id="UP000000254">
    <property type="component" value="Chromosome"/>
</dbReference>
<dbReference type="STRING" id="399550.Smar_0496"/>
<dbReference type="OrthoDB" id="14794at2157"/>
<dbReference type="RefSeq" id="WP_011838795.1">
    <property type="nucleotide sequence ID" value="NC_009033.1"/>
</dbReference>
<organism evidence="2 3">
    <name type="scientific">Staphylothermus marinus (strain ATCC 43588 / DSM 3639 / JCM 9404 / F1)</name>
    <dbReference type="NCBI Taxonomy" id="399550"/>
    <lineage>
        <taxon>Archaea</taxon>
        <taxon>Thermoproteota</taxon>
        <taxon>Thermoprotei</taxon>
        <taxon>Desulfurococcales</taxon>
        <taxon>Desulfurococcaceae</taxon>
        <taxon>Staphylothermus</taxon>
    </lineage>
</organism>
<accession>A3DLU4</accession>
<dbReference type="EMBL" id="CP000575">
    <property type="protein sequence ID" value="ABN69604.1"/>
    <property type="molecule type" value="Genomic_DNA"/>
</dbReference>
<dbReference type="KEGG" id="smr:Smar_0496"/>
<reference evidence="2 3" key="2">
    <citation type="journal article" date="2009" name="Stand. Genomic Sci.">
        <title>Complete genome sequence of Staphylothermus marinus Stetter and Fiala 1986 type strain F1.</title>
        <authorList>
            <person name="Anderson I.J."/>
            <person name="Sun H."/>
            <person name="Lapidus A."/>
            <person name="Copeland A."/>
            <person name="Glavina Del Rio T."/>
            <person name="Tice H."/>
            <person name="Dalin E."/>
            <person name="Lucas S."/>
            <person name="Barry K."/>
            <person name="Land M."/>
            <person name="Richardson P."/>
            <person name="Huber H."/>
            <person name="Kyrpides N.C."/>
        </authorList>
    </citation>
    <scope>NUCLEOTIDE SEQUENCE [LARGE SCALE GENOMIC DNA]</scope>
    <source>
        <strain evidence="3">ATCC 43588 / DSM 3639 / JCM 9404 / F1</strain>
    </source>
</reference>
<dbReference type="GeneID" id="4907514"/>
<proteinExistence type="predicted"/>
<protein>
    <recommendedName>
        <fullName evidence="1">MJ1316 RNA cyclic group end recognition domain-containing protein</fullName>
    </recommendedName>
</protein>